<dbReference type="PANTHER" id="PTHR43280">
    <property type="entry name" value="ARAC-FAMILY TRANSCRIPTIONAL REGULATOR"/>
    <property type="match status" value="1"/>
</dbReference>
<dbReference type="Pfam" id="PF02311">
    <property type="entry name" value="AraC_binding"/>
    <property type="match status" value="1"/>
</dbReference>
<evidence type="ECO:0000256" key="2">
    <source>
        <dbReference type="ARBA" id="ARBA00023125"/>
    </source>
</evidence>
<comment type="caution">
    <text evidence="5">The sequence shown here is derived from an EMBL/GenBank/DDBJ whole genome shotgun (WGS) entry which is preliminary data.</text>
</comment>
<dbReference type="InterPro" id="IPR037923">
    <property type="entry name" value="HTH-like"/>
</dbReference>
<feature type="domain" description="HTH araC/xylS-type" evidence="4">
    <location>
        <begin position="174"/>
        <end position="272"/>
    </location>
</feature>
<organism evidence="5 6">
    <name type="scientific">Clostridium chromiireducens</name>
    <dbReference type="NCBI Taxonomy" id="225345"/>
    <lineage>
        <taxon>Bacteria</taxon>
        <taxon>Bacillati</taxon>
        <taxon>Bacillota</taxon>
        <taxon>Clostridia</taxon>
        <taxon>Eubacteriales</taxon>
        <taxon>Clostridiaceae</taxon>
        <taxon>Clostridium</taxon>
    </lineage>
</organism>
<keyword evidence="3" id="KW-0804">Transcription</keyword>
<reference evidence="5 6" key="1">
    <citation type="submission" date="2018-08" db="EMBL/GenBank/DDBJ databases">
        <title>Genome of Clostridium chromiireducens C1, DSM12136.</title>
        <authorList>
            <person name="Xing M."/>
            <person name="Wei Y."/>
            <person name="Ang E.L."/>
            <person name="Zhao H."/>
            <person name="Zhang Y."/>
        </authorList>
    </citation>
    <scope>NUCLEOTIDE SEQUENCE [LARGE SCALE GENOMIC DNA]</scope>
    <source>
        <strain evidence="5 6">C1</strain>
    </source>
</reference>
<dbReference type="Gene3D" id="1.10.10.60">
    <property type="entry name" value="Homeodomain-like"/>
    <property type="match status" value="2"/>
</dbReference>
<evidence type="ECO:0000256" key="1">
    <source>
        <dbReference type="ARBA" id="ARBA00023015"/>
    </source>
</evidence>
<keyword evidence="1" id="KW-0805">Transcription regulation</keyword>
<dbReference type="Proteomes" id="UP000265930">
    <property type="component" value="Unassembled WGS sequence"/>
</dbReference>
<dbReference type="InterPro" id="IPR014710">
    <property type="entry name" value="RmlC-like_jellyroll"/>
</dbReference>
<evidence type="ECO:0000259" key="4">
    <source>
        <dbReference type="PROSITE" id="PS01124"/>
    </source>
</evidence>
<dbReference type="PANTHER" id="PTHR43280:SF2">
    <property type="entry name" value="HTH-TYPE TRANSCRIPTIONAL REGULATOR EXSA"/>
    <property type="match status" value="1"/>
</dbReference>
<dbReference type="EMBL" id="QXDJ01000003">
    <property type="protein sequence ID" value="RII34349.1"/>
    <property type="molecule type" value="Genomic_DNA"/>
</dbReference>
<dbReference type="RefSeq" id="WP_119367116.1">
    <property type="nucleotide sequence ID" value="NZ_QXDJ01000003.1"/>
</dbReference>
<dbReference type="InterPro" id="IPR018060">
    <property type="entry name" value="HTH_AraC"/>
</dbReference>
<dbReference type="PROSITE" id="PS01124">
    <property type="entry name" value="HTH_ARAC_FAMILY_2"/>
    <property type="match status" value="1"/>
</dbReference>
<dbReference type="SUPFAM" id="SSF51215">
    <property type="entry name" value="Regulatory protein AraC"/>
    <property type="match status" value="1"/>
</dbReference>
<sequence length="277" mass="32530">MNIIKNLFFHLHYCNCRQPGGVLKYSSKINRTLQHHEFILVTKGKGHIRESHKNYQLKEGTLLYLCPNVQYSIDIDSVEPICFFSVHFSYAIVGFDNDKWDITDEVDTLPLDFVQSLKDYYLVNNVFKKLVENWMAKLPNYEFTAKILFQELLFEIFQNIKNNNNNYSTSLKVDKVIEYMLQNIANKITLTELSELVCLSPAYLSRVFKETTGYSVIEFFNKIKVDKAKELIIDGDKKIKEVAKMLGFTDEFYFSRIFKKIEGISPLEFYHKNVHGY</sequence>
<dbReference type="GO" id="GO:0043565">
    <property type="term" value="F:sequence-specific DNA binding"/>
    <property type="evidence" value="ECO:0007669"/>
    <property type="project" value="InterPro"/>
</dbReference>
<dbReference type="InterPro" id="IPR009057">
    <property type="entry name" value="Homeodomain-like_sf"/>
</dbReference>
<dbReference type="SMART" id="SM00342">
    <property type="entry name" value="HTH_ARAC"/>
    <property type="match status" value="1"/>
</dbReference>
<dbReference type="GO" id="GO:0003700">
    <property type="term" value="F:DNA-binding transcription factor activity"/>
    <property type="evidence" value="ECO:0007669"/>
    <property type="project" value="InterPro"/>
</dbReference>
<keyword evidence="2" id="KW-0238">DNA-binding</keyword>
<dbReference type="Pfam" id="PF12833">
    <property type="entry name" value="HTH_18"/>
    <property type="match status" value="1"/>
</dbReference>
<accession>A0A399IPW2</accession>
<proteinExistence type="predicted"/>
<evidence type="ECO:0000256" key="3">
    <source>
        <dbReference type="ARBA" id="ARBA00023163"/>
    </source>
</evidence>
<gene>
    <name evidence="5" type="ORF">D2A34_14490</name>
</gene>
<protein>
    <submittedName>
        <fullName evidence="5">AraC family transcriptional regulator</fullName>
    </submittedName>
</protein>
<dbReference type="SUPFAM" id="SSF46689">
    <property type="entry name" value="Homeodomain-like"/>
    <property type="match status" value="2"/>
</dbReference>
<dbReference type="PRINTS" id="PR00032">
    <property type="entry name" value="HTHARAC"/>
</dbReference>
<evidence type="ECO:0000313" key="5">
    <source>
        <dbReference type="EMBL" id="RII34349.1"/>
    </source>
</evidence>
<name>A0A399IPW2_9CLOT</name>
<dbReference type="InterPro" id="IPR020449">
    <property type="entry name" value="Tscrpt_reg_AraC-type_HTH"/>
</dbReference>
<dbReference type="AlphaFoldDB" id="A0A399IPW2"/>
<dbReference type="InterPro" id="IPR003313">
    <property type="entry name" value="AraC-bd"/>
</dbReference>
<dbReference type="Gene3D" id="2.60.120.10">
    <property type="entry name" value="Jelly Rolls"/>
    <property type="match status" value="1"/>
</dbReference>
<evidence type="ECO:0000313" key="6">
    <source>
        <dbReference type="Proteomes" id="UP000265930"/>
    </source>
</evidence>